<dbReference type="OrthoDB" id="1375959at2"/>
<evidence type="ECO:0000313" key="1">
    <source>
        <dbReference type="EMBL" id="AWG21161.1"/>
    </source>
</evidence>
<reference evidence="1 2" key="1">
    <citation type="submission" date="2017-04" db="EMBL/GenBank/DDBJ databases">
        <title>Compelte genome sequence of WV33.</title>
        <authorList>
            <person name="Lee P.C."/>
        </authorList>
    </citation>
    <scope>NUCLEOTIDE SEQUENCE [LARGE SCALE GENOMIC DNA]</scope>
    <source>
        <strain evidence="1 2">WV33</strain>
    </source>
</reference>
<sequence>MKAIESIKIIIENGLHLFYATCTNDLIVNSKQSSNLEIFVLAMCIESNRMFLSNTTLAKSFEKHIIQNSHSIWQSIKLVYFFIFIESDLTKNYEVVTNDTFETESATQIDYSFLRPN</sequence>
<name>A0A2S1LBP5_9FLAO</name>
<dbReference type="EMBL" id="CP020918">
    <property type="protein sequence ID" value="AWG21161.1"/>
    <property type="molecule type" value="Genomic_DNA"/>
</dbReference>
<evidence type="ECO:0000313" key="2">
    <source>
        <dbReference type="Proteomes" id="UP000244527"/>
    </source>
</evidence>
<proteinExistence type="predicted"/>
<gene>
    <name evidence="1" type="ORF">FFWV33_06240</name>
</gene>
<protein>
    <submittedName>
        <fullName evidence="1">Uncharacterized protein</fullName>
    </submittedName>
</protein>
<organism evidence="1 2">
    <name type="scientific">Flavobacterium faecale</name>
    <dbReference type="NCBI Taxonomy" id="1355330"/>
    <lineage>
        <taxon>Bacteria</taxon>
        <taxon>Pseudomonadati</taxon>
        <taxon>Bacteroidota</taxon>
        <taxon>Flavobacteriia</taxon>
        <taxon>Flavobacteriales</taxon>
        <taxon>Flavobacteriaceae</taxon>
        <taxon>Flavobacterium</taxon>
    </lineage>
</organism>
<dbReference type="Proteomes" id="UP000244527">
    <property type="component" value="Chromosome"/>
</dbReference>
<dbReference type="KEGG" id="ffa:FFWV33_06240"/>
<accession>A0A2S1LBP5</accession>
<dbReference type="AlphaFoldDB" id="A0A2S1LBP5"/>
<keyword evidence="2" id="KW-1185">Reference proteome</keyword>
<dbReference type="RefSeq" id="WP_108740111.1">
    <property type="nucleotide sequence ID" value="NZ_CP020918.1"/>
</dbReference>